<evidence type="ECO:0000256" key="4">
    <source>
        <dbReference type="ARBA" id="ARBA00022840"/>
    </source>
</evidence>
<evidence type="ECO:0000256" key="1">
    <source>
        <dbReference type="ARBA" id="ARBA00004123"/>
    </source>
</evidence>
<dbReference type="InterPro" id="IPR044567">
    <property type="entry name" value="CLSY/DRD1"/>
</dbReference>
<dbReference type="EMBL" id="JACBKZ010000014">
    <property type="protein sequence ID" value="KAF5933916.1"/>
    <property type="molecule type" value="Genomic_DNA"/>
</dbReference>
<organism evidence="6 7">
    <name type="scientific">Camellia sinensis</name>
    <name type="common">Tea plant</name>
    <name type="synonym">Thea sinensis</name>
    <dbReference type="NCBI Taxonomy" id="4442"/>
    <lineage>
        <taxon>Eukaryota</taxon>
        <taxon>Viridiplantae</taxon>
        <taxon>Streptophyta</taxon>
        <taxon>Embryophyta</taxon>
        <taxon>Tracheophyta</taxon>
        <taxon>Spermatophyta</taxon>
        <taxon>Magnoliopsida</taxon>
        <taxon>eudicotyledons</taxon>
        <taxon>Gunneridae</taxon>
        <taxon>Pentapetalae</taxon>
        <taxon>asterids</taxon>
        <taxon>Ericales</taxon>
        <taxon>Theaceae</taxon>
        <taxon>Camellia</taxon>
    </lineage>
</organism>
<dbReference type="AlphaFoldDB" id="A0A7J7G3P9"/>
<keyword evidence="7" id="KW-1185">Reference proteome</keyword>
<dbReference type="PANTHER" id="PTHR45821:SF1">
    <property type="entry name" value="ATP-DEPENDENT HELICASE FAMILY PROTEIN-RELATED"/>
    <property type="match status" value="1"/>
</dbReference>
<accession>A0A7J7G3P9</accession>
<comment type="subcellular location">
    <subcellularLocation>
        <location evidence="1">Nucleus</location>
    </subcellularLocation>
</comment>
<name>A0A7J7G3P9_CAMSI</name>
<comment type="caution">
    <text evidence="6">The sequence shown here is derived from an EMBL/GenBank/DDBJ whole genome shotgun (WGS) entry which is preliminary data.</text>
</comment>
<protein>
    <submittedName>
        <fullName evidence="6">Uncharacterized protein</fullName>
    </submittedName>
</protein>
<evidence type="ECO:0000313" key="7">
    <source>
        <dbReference type="Proteomes" id="UP000593564"/>
    </source>
</evidence>
<evidence type="ECO:0000256" key="2">
    <source>
        <dbReference type="ARBA" id="ARBA00022741"/>
    </source>
</evidence>
<evidence type="ECO:0000256" key="5">
    <source>
        <dbReference type="ARBA" id="ARBA00023242"/>
    </source>
</evidence>
<dbReference type="GO" id="GO:0080188">
    <property type="term" value="P:gene silencing by siRNA-directed DNA methylation"/>
    <property type="evidence" value="ECO:0007669"/>
    <property type="project" value="InterPro"/>
</dbReference>
<evidence type="ECO:0000313" key="6">
    <source>
        <dbReference type="EMBL" id="KAF5933916.1"/>
    </source>
</evidence>
<dbReference type="GO" id="GO:0005524">
    <property type="term" value="F:ATP binding"/>
    <property type="evidence" value="ECO:0007669"/>
    <property type="project" value="UniProtKB-KW"/>
</dbReference>
<keyword evidence="3" id="KW-0378">Hydrolase</keyword>
<dbReference type="PANTHER" id="PTHR45821">
    <property type="entry name" value="SNF2 DOMAIN-CONTAINING PROTEIN CLASSY 2-RELATED"/>
    <property type="match status" value="1"/>
</dbReference>
<gene>
    <name evidence="6" type="ORF">HYC85_030087</name>
</gene>
<keyword evidence="3" id="KW-0347">Helicase</keyword>
<dbReference type="Proteomes" id="UP000593564">
    <property type="component" value="Unassembled WGS sequence"/>
</dbReference>
<keyword evidence="2" id="KW-0547">Nucleotide-binding</keyword>
<proteinExistence type="predicted"/>
<keyword evidence="5" id="KW-0539">Nucleus</keyword>
<keyword evidence="4" id="KW-0067">ATP-binding</keyword>
<reference evidence="7" key="1">
    <citation type="journal article" date="2020" name="Nat. Commun.">
        <title>Genome assembly of wild tea tree DASZ reveals pedigree and selection history of tea varieties.</title>
        <authorList>
            <person name="Zhang W."/>
            <person name="Zhang Y."/>
            <person name="Qiu H."/>
            <person name="Guo Y."/>
            <person name="Wan H."/>
            <person name="Zhang X."/>
            <person name="Scossa F."/>
            <person name="Alseekh S."/>
            <person name="Zhang Q."/>
            <person name="Wang P."/>
            <person name="Xu L."/>
            <person name="Schmidt M.H."/>
            <person name="Jia X."/>
            <person name="Li D."/>
            <person name="Zhu A."/>
            <person name="Guo F."/>
            <person name="Chen W."/>
            <person name="Ni D."/>
            <person name="Usadel B."/>
            <person name="Fernie A.R."/>
            <person name="Wen W."/>
        </authorList>
    </citation>
    <scope>NUCLEOTIDE SEQUENCE [LARGE SCALE GENOMIC DNA]</scope>
    <source>
        <strain evidence="7">cv. G240</strain>
    </source>
</reference>
<reference evidence="6 7" key="2">
    <citation type="submission" date="2020-07" db="EMBL/GenBank/DDBJ databases">
        <title>Genome assembly of wild tea tree DASZ reveals pedigree and selection history of tea varieties.</title>
        <authorList>
            <person name="Zhang W."/>
        </authorList>
    </citation>
    <scope>NUCLEOTIDE SEQUENCE [LARGE SCALE GENOMIC DNA]</scope>
    <source>
        <strain evidence="7">cv. G240</strain>
        <tissue evidence="6">Leaf</tissue>
    </source>
</reference>
<sequence length="446" mass="50874">MFPLTEGLPSCCCPHLLRCSACAHHANDFCPLPRWFDHAILMRLDSNSRVHTLFGHACRLRERFVAAQTETLKQLLQHFLQLSNIGGERIEVAASWPMLHYLRVVRQWADQRRILFRAYKQVSSIVCHNETSKEIEALNLMAGLSNNLSGRRRWLKTNTFSPPDSDKPNRLRKKFAFSPSLISNFSKMWSIRASSMPSVSVVDVSVDFLRELPGLVDFSEFLHLTLTTVREVEELNNFVKQLNITWDGSTLYVHTQLRSLLKSSPTDTSTTETEGIDDARMDHILEKLDIREGLKANFFLNLLGLSDSGGEKCPLKSIRHISHTLVRLSGVRHRTPFMLVANYYDTYVQLAALIAEGRLPIRKGENTKIEYRTVPIGSISVSRGKSSYSNSTKYENGVQNSSYWVDFGLGVKVYANDRRQTRRQIMYQHEIKEIPTGSDEPTVVLD</sequence>
<dbReference type="GO" id="GO:0005634">
    <property type="term" value="C:nucleus"/>
    <property type="evidence" value="ECO:0007669"/>
    <property type="project" value="UniProtKB-SubCell"/>
</dbReference>
<dbReference type="GO" id="GO:0004386">
    <property type="term" value="F:helicase activity"/>
    <property type="evidence" value="ECO:0007669"/>
    <property type="project" value="UniProtKB-KW"/>
</dbReference>
<evidence type="ECO:0000256" key="3">
    <source>
        <dbReference type="ARBA" id="ARBA00022806"/>
    </source>
</evidence>